<evidence type="ECO:0000256" key="23">
    <source>
        <dbReference type="SAM" id="Phobius"/>
    </source>
</evidence>
<keyword evidence="22" id="KW-0999">Mitochondrion inner membrane</keyword>
<dbReference type="GO" id="GO:0046872">
    <property type="term" value="F:metal ion binding"/>
    <property type="evidence" value="ECO:0007669"/>
    <property type="project" value="UniProtKB-KW"/>
</dbReference>
<dbReference type="GO" id="GO:0006123">
    <property type="term" value="P:mitochondrial electron transport, cytochrome c to oxygen"/>
    <property type="evidence" value="ECO:0007669"/>
    <property type="project" value="TreeGrafter"/>
</dbReference>
<evidence type="ECO:0000256" key="3">
    <source>
        <dbReference type="ARBA" id="ARBA00004141"/>
    </source>
</evidence>
<comment type="subunit">
    <text evidence="6">Component of the cytochrome c oxidase (complex IV, CIV), a multisubunit enzyme composed of a catalytic core of 3 subunits and several supernumerary subunits. The complex exists as a monomer or a dimer and forms supercomplexes (SCs) in the inner mitochondrial membrane with ubiquinol-cytochrome c oxidoreductase (cytochrome b-c1 complex, complex III, CIII).</text>
</comment>
<feature type="transmembrane region" description="Helical" evidence="23">
    <location>
        <begin position="16"/>
        <end position="36"/>
    </location>
</feature>
<keyword evidence="9 22" id="KW-0813">Transport</keyword>
<evidence type="ECO:0000256" key="14">
    <source>
        <dbReference type="ARBA" id="ARBA00022842"/>
    </source>
</evidence>
<dbReference type="PRINTS" id="PR01165">
    <property type="entry name" value="CYCOXIDASEI"/>
</dbReference>
<reference evidence="25" key="1">
    <citation type="journal article" date="2012" name="BMC Genomics">
        <title>Evolution and phylogeny of the mud shrimps (Crustacea: Decapoda) revealed from complete mitochondrial genomes.</title>
        <authorList>
            <person name="Lin F.J."/>
            <person name="Liu Y."/>
            <person name="Sha Z."/>
            <person name="Tsang L.M."/>
            <person name="Chu K.H."/>
            <person name="Chan T.Y."/>
            <person name="Liu R."/>
            <person name="Cui Z."/>
        </authorList>
    </citation>
    <scope>NUCLEOTIDE SEQUENCE</scope>
</reference>
<comment type="similarity">
    <text evidence="5 22">Belongs to the heme-copper respiratory oxidase family.</text>
</comment>
<dbReference type="InterPro" id="IPR033944">
    <property type="entry name" value="Cyt_c_oxase_su1_dom"/>
</dbReference>
<proteinExistence type="inferred from homology"/>
<feature type="transmembrane region" description="Helical" evidence="23">
    <location>
        <begin position="378"/>
        <end position="399"/>
    </location>
</feature>
<dbReference type="EMBL" id="JN897376">
    <property type="protein sequence ID" value="AEW68272.1"/>
    <property type="molecule type" value="Genomic_DNA"/>
</dbReference>
<keyword evidence="20 22" id="KW-0472">Membrane</keyword>
<evidence type="ECO:0000256" key="12">
    <source>
        <dbReference type="ARBA" id="ARBA00022692"/>
    </source>
</evidence>
<evidence type="ECO:0000256" key="4">
    <source>
        <dbReference type="ARBA" id="ARBA00004673"/>
    </source>
</evidence>
<accession>K4EYA8</accession>
<comment type="cofactor">
    <cofactor evidence="1">
        <name>Cu cation</name>
        <dbReference type="ChEBI" id="CHEBI:23378"/>
    </cofactor>
</comment>
<dbReference type="GO" id="GO:0015990">
    <property type="term" value="P:electron transport coupled proton transport"/>
    <property type="evidence" value="ECO:0007669"/>
    <property type="project" value="TreeGrafter"/>
</dbReference>
<keyword evidence="12 22" id="KW-0812">Transmembrane</keyword>
<feature type="transmembrane region" description="Helical" evidence="23">
    <location>
        <begin position="271"/>
        <end position="290"/>
    </location>
</feature>
<feature type="transmembrane region" description="Helical" evidence="23">
    <location>
        <begin position="182"/>
        <end position="209"/>
    </location>
</feature>
<comment type="cofactor">
    <cofactor evidence="2">
        <name>heme</name>
        <dbReference type="ChEBI" id="CHEBI:30413"/>
    </cofactor>
</comment>
<name>K4EYA8_AUSED</name>
<comment type="function">
    <text evidence="22">Component of the cytochrome c oxidase, the last enzyme in the mitochondrial electron transport chain which drives oxidative phosphorylation. The respiratory chain contains 3 multisubunit complexes succinate dehydrogenase (complex II, CII), ubiquinol-cytochrome c oxidoreductase (cytochrome b-c1 complex, complex III, CIII) and cytochrome c oxidase (complex IV, CIV), that cooperate to transfer electrons derived from NADH and succinate to molecular oxygen, creating an electrochemical gradient over the inner membrane that drives transmembrane transport and the ATP synthase. Cytochrome c oxidase is the component of the respiratory chain that catalyzes the reduction of oxygen to water. Electrons originating from reduced cytochrome c in the intermembrane space (IMS) are transferred via the dinuclear copper A center (CU(A)) of subunit 2 and heme A of subunit 1 to the active site in subunit 1, a binuclear center (BNC) formed by heme A3 and copper B (CU(B)). The BNC reduces molecular oxygen to 2 water molecules using 4 electrons from cytochrome c in the IMS and 4 protons from the mitochondrial matrix.</text>
</comment>
<keyword evidence="13 22" id="KW-0479">Metal-binding</keyword>
<feature type="transmembrane region" description="Helical" evidence="23">
    <location>
        <begin position="337"/>
        <end position="358"/>
    </location>
</feature>
<protein>
    <recommendedName>
        <fullName evidence="8 22">Cytochrome c oxidase subunit 1</fullName>
        <ecNumber evidence="7 22">7.1.1.9</ecNumber>
    </recommendedName>
</protein>
<geneLocation type="mitochondrion" evidence="25"/>
<evidence type="ECO:0000256" key="5">
    <source>
        <dbReference type="ARBA" id="ARBA00009578"/>
    </source>
</evidence>
<dbReference type="CDD" id="cd01663">
    <property type="entry name" value="Cyt_c_Oxidase_I"/>
    <property type="match status" value="1"/>
</dbReference>
<feature type="transmembrane region" description="Helical" evidence="23">
    <location>
        <begin position="449"/>
        <end position="472"/>
    </location>
</feature>
<dbReference type="InterPro" id="IPR023616">
    <property type="entry name" value="Cyt_c_oxase-like_su1_dom"/>
</dbReference>
<evidence type="ECO:0000256" key="18">
    <source>
        <dbReference type="ARBA" id="ARBA00023004"/>
    </source>
</evidence>
<keyword evidence="16 22" id="KW-0249">Electron transport</keyword>
<dbReference type="GO" id="GO:0045277">
    <property type="term" value="C:respiratory chain complex IV"/>
    <property type="evidence" value="ECO:0007669"/>
    <property type="project" value="InterPro"/>
</dbReference>
<comment type="pathway">
    <text evidence="4 22">Energy metabolism; oxidative phosphorylation.</text>
</comment>
<dbReference type="InterPro" id="IPR000883">
    <property type="entry name" value="Cyt_C_Oxase_1"/>
</dbReference>
<dbReference type="AlphaFoldDB" id="K4EYA8"/>
<dbReference type="EC" id="7.1.1.9" evidence="7 22"/>
<dbReference type="Gene3D" id="1.20.210.10">
    <property type="entry name" value="Cytochrome c oxidase-like, subunit I domain"/>
    <property type="match status" value="1"/>
</dbReference>
<evidence type="ECO:0000256" key="8">
    <source>
        <dbReference type="ARBA" id="ARBA00015947"/>
    </source>
</evidence>
<feature type="transmembrane region" description="Helical" evidence="23">
    <location>
        <begin position="302"/>
        <end position="325"/>
    </location>
</feature>
<feature type="transmembrane region" description="Helical" evidence="23">
    <location>
        <begin position="147"/>
        <end position="170"/>
    </location>
</feature>
<dbReference type="CTD" id="4512"/>
<dbReference type="Pfam" id="PF00115">
    <property type="entry name" value="COX1"/>
    <property type="match status" value="1"/>
</dbReference>
<dbReference type="PROSITE" id="PS00077">
    <property type="entry name" value="COX1_CUB"/>
    <property type="match status" value="1"/>
</dbReference>
<evidence type="ECO:0000256" key="15">
    <source>
        <dbReference type="ARBA" id="ARBA00022967"/>
    </source>
</evidence>
<evidence type="ECO:0000256" key="21">
    <source>
        <dbReference type="ARBA" id="ARBA00049512"/>
    </source>
</evidence>
<evidence type="ECO:0000256" key="20">
    <source>
        <dbReference type="ARBA" id="ARBA00023136"/>
    </source>
</evidence>
<dbReference type="RefSeq" id="YP_007025633.1">
    <property type="nucleotide sequence ID" value="NC_019606.1"/>
</dbReference>
<sequence>MTQRWFFSTNHKDIGTLYFMFGAWAGMVGTSLSLVIRAELGQPGSLIGDDQIYNVVVTAHAFVMIFFMVMPIMIGGFGNWLVPLMLGAPDMAFPRMNNMSFWLLPPSLTLLLMSGMVESGVGTGWTVYPPLSAAIAHAGASVDMGIFSLHLAGVSSILGAVNFITTVINMRSVGMTMDRMPLFVWSVFITAILLLLSLPVLAGAITMLLTDRNLNTSFFDPAGGGDPILYQHLFWFFGHPEVYILILPAFGMISHIVSQESGKKESFGTLGMIYAMLAIGILGFIVWAHHMFTVGMDVDTRAYFTSATMIIAVPTGIKIFSWLGTLHGTQLNYSPSLMWALGFIFLFTVGGLTGVVLANSSIDIILHDTYYVVAHFHYVLSMGAVFGIFAGIAHWFPLFTGVSLNPKWLKIHFLTMFIGVNITFFPQHFLGLNGMPRRYSDYPDAYTAWNVMSSMGSLVSLVAVLGFIIVVWEALIATRPIMFSLFLPSSIEWKHNYPPADHSYMEIPMLSSN</sequence>
<evidence type="ECO:0000256" key="2">
    <source>
        <dbReference type="ARBA" id="ARBA00001971"/>
    </source>
</evidence>
<keyword evidence="18 22" id="KW-0408">Iron</keyword>
<dbReference type="SUPFAM" id="SSF81442">
    <property type="entry name" value="Cytochrome c oxidase subunit I-like"/>
    <property type="match status" value="1"/>
</dbReference>
<feature type="transmembrane region" description="Helical" evidence="23">
    <location>
        <begin position="56"/>
        <end position="82"/>
    </location>
</feature>
<dbReference type="InterPro" id="IPR036927">
    <property type="entry name" value="Cyt_c_oxase-like_su1_sf"/>
</dbReference>
<evidence type="ECO:0000256" key="22">
    <source>
        <dbReference type="RuleBase" id="RU000369"/>
    </source>
</evidence>
<evidence type="ECO:0000256" key="11">
    <source>
        <dbReference type="ARBA" id="ARBA00022660"/>
    </source>
</evidence>
<feature type="transmembrane region" description="Helical" evidence="23">
    <location>
        <begin position="229"/>
        <end position="250"/>
    </location>
</feature>
<keyword evidence="19 22" id="KW-0186">Copper</keyword>
<evidence type="ECO:0000256" key="1">
    <source>
        <dbReference type="ARBA" id="ARBA00001935"/>
    </source>
</evidence>
<evidence type="ECO:0000256" key="6">
    <source>
        <dbReference type="ARBA" id="ARBA00011164"/>
    </source>
</evidence>
<dbReference type="GeneID" id="14049073"/>
<evidence type="ECO:0000256" key="13">
    <source>
        <dbReference type="ARBA" id="ARBA00022723"/>
    </source>
</evidence>
<keyword evidence="17 23" id="KW-1133">Transmembrane helix</keyword>
<dbReference type="PANTHER" id="PTHR10422:SF18">
    <property type="entry name" value="CYTOCHROME C OXIDASE SUBUNIT 1"/>
    <property type="match status" value="1"/>
</dbReference>
<dbReference type="GO" id="GO:0005743">
    <property type="term" value="C:mitochondrial inner membrane"/>
    <property type="evidence" value="ECO:0007669"/>
    <property type="project" value="UniProtKB-SubCell"/>
</dbReference>
<evidence type="ECO:0000256" key="19">
    <source>
        <dbReference type="ARBA" id="ARBA00023008"/>
    </source>
</evidence>
<dbReference type="GO" id="GO:0020037">
    <property type="term" value="F:heme binding"/>
    <property type="evidence" value="ECO:0007669"/>
    <property type="project" value="InterPro"/>
</dbReference>
<dbReference type="UniPathway" id="UPA00705"/>
<evidence type="ECO:0000259" key="24">
    <source>
        <dbReference type="PROSITE" id="PS50855"/>
    </source>
</evidence>
<organism evidence="25">
    <name type="scientific">Austinogebia edulis</name>
    <name type="common">Mud shrimp</name>
    <name type="synonym">Upogebia edulis</name>
    <dbReference type="NCBI Taxonomy" id="516884"/>
    <lineage>
        <taxon>Eukaryota</taxon>
        <taxon>Metazoa</taxon>
        <taxon>Ecdysozoa</taxon>
        <taxon>Arthropoda</taxon>
        <taxon>Crustacea</taxon>
        <taxon>Multicrustacea</taxon>
        <taxon>Malacostraca</taxon>
        <taxon>Eumalacostraca</taxon>
        <taxon>Eucarida</taxon>
        <taxon>Decapoda</taxon>
        <taxon>Pleocyemata</taxon>
        <taxon>Gebiidea</taxon>
        <taxon>Upogebiidae</taxon>
        <taxon>Austinogebia</taxon>
    </lineage>
</organism>
<evidence type="ECO:0000256" key="10">
    <source>
        <dbReference type="ARBA" id="ARBA00022617"/>
    </source>
</evidence>
<evidence type="ECO:0000256" key="9">
    <source>
        <dbReference type="ARBA" id="ARBA00022448"/>
    </source>
</evidence>
<feature type="transmembrane region" description="Helical" evidence="23">
    <location>
        <begin position="103"/>
        <end position="127"/>
    </location>
</feature>
<gene>
    <name evidence="25" type="primary">COX1</name>
</gene>
<keyword evidence="14" id="KW-0460">Magnesium</keyword>
<dbReference type="PANTHER" id="PTHR10422">
    <property type="entry name" value="CYTOCHROME C OXIDASE SUBUNIT 1"/>
    <property type="match status" value="1"/>
</dbReference>
<keyword evidence="15" id="KW-1278">Translocase</keyword>
<dbReference type="GO" id="GO:0004129">
    <property type="term" value="F:cytochrome-c oxidase activity"/>
    <property type="evidence" value="ECO:0007669"/>
    <property type="project" value="UniProtKB-EC"/>
</dbReference>
<comment type="catalytic activity">
    <reaction evidence="21">
        <text>4 Fe(II)-[cytochrome c] + O2 + 8 H(+)(in) = 4 Fe(III)-[cytochrome c] + 2 H2O + 4 H(+)(out)</text>
        <dbReference type="Rhea" id="RHEA:11436"/>
        <dbReference type="Rhea" id="RHEA-COMP:10350"/>
        <dbReference type="Rhea" id="RHEA-COMP:14399"/>
        <dbReference type="ChEBI" id="CHEBI:15377"/>
        <dbReference type="ChEBI" id="CHEBI:15378"/>
        <dbReference type="ChEBI" id="CHEBI:15379"/>
        <dbReference type="ChEBI" id="CHEBI:29033"/>
        <dbReference type="ChEBI" id="CHEBI:29034"/>
        <dbReference type="EC" id="7.1.1.9"/>
    </reaction>
    <physiologicalReaction direction="left-to-right" evidence="21">
        <dbReference type="Rhea" id="RHEA:11437"/>
    </physiologicalReaction>
</comment>
<evidence type="ECO:0000256" key="7">
    <source>
        <dbReference type="ARBA" id="ARBA00012949"/>
    </source>
</evidence>
<keyword evidence="22 25" id="KW-0496">Mitochondrion</keyword>
<keyword evidence="10 22" id="KW-0349">Heme</keyword>
<evidence type="ECO:0000256" key="17">
    <source>
        <dbReference type="ARBA" id="ARBA00022989"/>
    </source>
</evidence>
<dbReference type="PROSITE" id="PS50855">
    <property type="entry name" value="COX1"/>
    <property type="match status" value="1"/>
</dbReference>
<comment type="subcellular location">
    <subcellularLocation>
        <location evidence="3">Membrane</location>
        <topology evidence="3">Multi-pass membrane protein</topology>
    </subcellularLocation>
    <subcellularLocation>
        <location evidence="22">Mitochondrion inner membrane</location>
        <topology evidence="22">Multi-pass membrane protein</topology>
    </subcellularLocation>
</comment>
<feature type="domain" description="Cytochrome oxidase subunit I profile" evidence="24">
    <location>
        <begin position="1"/>
        <end position="511"/>
    </location>
</feature>
<dbReference type="FunFam" id="1.20.210.10:FF:000001">
    <property type="entry name" value="Cytochrome c oxidase subunit 1"/>
    <property type="match status" value="1"/>
</dbReference>
<feature type="transmembrane region" description="Helical" evidence="23">
    <location>
        <begin position="411"/>
        <end position="429"/>
    </location>
</feature>
<keyword evidence="11 22" id="KW-0679">Respiratory chain</keyword>
<dbReference type="InterPro" id="IPR023615">
    <property type="entry name" value="Cyt_c_Oxase_su1_BS"/>
</dbReference>
<evidence type="ECO:0000313" key="25">
    <source>
        <dbReference type="EMBL" id="AEW68272.1"/>
    </source>
</evidence>
<evidence type="ECO:0000256" key="16">
    <source>
        <dbReference type="ARBA" id="ARBA00022982"/>
    </source>
</evidence>